<proteinExistence type="predicted"/>
<keyword evidence="1" id="KW-0472">Membrane</keyword>
<accession>X6N2J1</accession>
<comment type="caution">
    <text evidence="2">The sequence shown here is derived from an EMBL/GenBank/DDBJ whole genome shotgun (WGS) entry which is preliminary data.</text>
</comment>
<organism evidence="2 3">
    <name type="scientific">Reticulomyxa filosa</name>
    <dbReference type="NCBI Taxonomy" id="46433"/>
    <lineage>
        <taxon>Eukaryota</taxon>
        <taxon>Sar</taxon>
        <taxon>Rhizaria</taxon>
        <taxon>Retaria</taxon>
        <taxon>Foraminifera</taxon>
        <taxon>Monothalamids</taxon>
        <taxon>Reticulomyxidae</taxon>
        <taxon>Reticulomyxa</taxon>
    </lineage>
</organism>
<reference evidence="2 3" key="1">
    <citation type="journal article" date="2013" name="Curr. Biol.">
        <title>The Genome of the Foraminiferan Reticulomyxa filosa.</title>
        <authorList>
            <person name="Glockner G."/>
            <person name="Hulsmann N."/>
            <person name="Schleicher M."/>
            <person name="Noegel A.A."/>
            <person name="Eichinger L."/>
            <person name="Gallinger C."/>
            <person name="Pawlowski J."/>
            <person name="Sierra R."/>
            <person name="Euteneuer U."/>
            <person name="Pillet L."/>
            <person name="Moustafa A."/>
            <person name="Platzer M."/>
            <person name="Groth M."/>
            <person name="Szafranski K."/>
            <person name="Schliwa M."/>
        </authorList>
    </citation>
    <scope>NUCLEOTIDE SEQUENCE [LARGE SCALE GENOMIC DNA]</scope>
</reference>
<evidence type="ECO:0000313" key="2">
    <source>
        <dbReference type="EMBL" id="ETO20301.1"/>
    </source>
</evidence>
<keyword evidence="1" id="KW-1133">Transmembrane helix</keyword>
<evidence type="ECO:0000256" key="1">
    <source>
        <dbReference type="SAM" id="Phobius"/>
    </source>
</evidence>
<evidence type="ECO:0000313" key="3">
    <source>
        <dbReference type="Proteomes" id="UP000023152"/>
    </source>
</evidence>
<sequence length="336" mass="39229">MLCEFNRSNFNVSQQQRKELITLFNSTNTAFHLFKTGQFDSVAFWQSDPQLEYNVASLLMQKVTADDTNGIEKLQLLVRVLQHLEKTKHVKLNFSYQFNEKEQCLCLFPIKTAKTEKSQLPAQEHEHDGDHVPTSGANHTFEFVFIFGVWKCKDTQGVCLAQRKGNTLDAIQNLQQLFELHYDVLIHNLSSDQDNPDSRDSHLLVWANDASNVMNFNAMLKRIKMESINVPVSLTTLYGQKELRHKLSQWKTQYQLLELFRSNHRTGSLIRYWIAIDNLTGNSSAIRDIQHDIQMQIKVILFCAYTFTYIYIYIYMYICIYICIFIYLPCICDCES</sequence>
<dbReference type="AlphaFoldDB" id="X6N2J1"/>
<keyword evidence="3" id="KW-1185">Reference proteome</keyword>
<feature type="transmembrane region" description="Helical" evidence="1">
    <location>
        <begin position="299"/>
        <end position="328"/>
    </location>
</feature>
<gene>
    <name evidence="2" type="ORF">RFI_16915</name>
</gene>
<keyword evidence="1" id="KW-0812">Transmembrane</keyword>
<dbReference type="Proteomes" id="UP000023152">
    <property type="component" value="Unassembled WGS sequence"/>
</dbReference>
<dbReference type="EMBL" id="ASPP01012747">
    <property type="protein sequence ID" value="ETO20301.1"/>
    <property type="molecule type" value="Genomic_DNA"/>
</dbReference>
<name>X6N2J1_RETFI</name>
<protein>
    <submittedName>
        <fullName evidence="2">Uncharacterized protein</fullName>
    </submittedName>
</protein>